<proteinExistence type="predicted"/>
<protein>
    <submittedName>
        <fullName evidence="1">Putative secreted protein</fullName>
    </submittedName>
</protein>
<dbReference type="EMBL" id="GIFC01008906">
    <property type="protein sequence ID" value="MXU90989.1"/>
    <property type="molecule type" value="Transcribed_RNA"/>
</dbReference>
<reference evidence="1" key="1">
    <citation type="submission" date="2019-12" db="EMBL/GenBank/DDBJ databases">
        <title>An insight into the sialome of adult female Ixodes ricinus ticks feeding for 6 days.</title>
        <authorList>
            <person name="Perner J."/>
            <person name="Ribeiro J.M.C."/>
        </authorList>
    </citation>
    <scope>NUCLEOTIDE SEQUENCE</scope>
    <source>
        <strain evidence="1">Semi-engorged</strain>
        <tissue evidence="1">Salivary glands</tissue>
    </source>
</reference>
<name>A0A6B0UMF2_IXORI</name>
<dbReference type="AlphaFoldDB" id="A0A6B0UMF2"/>
<organism evidence="1">
    <name type="scientific">Ixodes ricinus</name>
    <name type="common">Common tick</name>
    <name type="synonym">Acarus ricinus</name>
    <dbReference type="NCBI Taxonomy" id="34613"/>
    <lineage>
        <taxon>Eukaryota</taxon>
        <taxon>Metazoa</taxon>
        <taxon>Ecdysozoa</taxon>
        <taxon>Arthropoda</taxon>
        <taxon>Chelicerata</taxon>
        <taxon>Arachnida</taxon>
        <taxon>Acari</taxon>
        <taxon>Parasitiformes</taxon>
        <taxon>Ixodida</taxon>
        <taxon>Ixodoidea</taxon>
        <taxon>Ixodidae</taxon>
        <taxon>Ixodinae</taxon>
        <taxon>Ixodes</taxon>
    </lineage>
</organism>
<sequence>MLPPAPVFGVVLAAVALDQRVAILGQRVLRKPQSPGAVVFDANDEAFFPCAPFERRAFGRRSIRPDSVVSIVFECVVDGELGFPRHFTLGMIRTAGTWCEGEMPTHVVTPSNSLSSTRR</sequence>
<accession>A0A6B0UMF2</accession>
<evidence type="ECO:0000313" key="1">
    <source>
        <dbReference type="EMBL" id="MXU90989.1"/>
    </source>
</evidence>